<name>A0A8R1TN75_ONCVO</name>
<evidence type="ECO:0000256" key="1">
    <source>
        <dbReference type="SAM" id="SignalP"/>
    </source>
</evidence>
<keyword evidence="3" id="KW-1185">Reference proteome</keyword>
<accession>A0A8R1TN75</accession>
<evidence type="ECO:0000313" key="3">
    <source>
        <dbReference type="Proteomes" id="UP000024404"/>
    </source>
</evidence>
<dbReference type="Proteomes" id="UP000024404">
    <property type="component" value="Unassembled WGS sequence"/>
</dbReference>
<feature type="chain" id="PRO_5045707934" evidence="1">
    <location>
        <begin position="22"/>
        <end position="120"/>
    </location>
</feature>
<protein>
    <submittedName>
        <fullName evidence="2">Uncharacterized protein</fullName>
    </submittedName>
</protein>
<evidence type="ECO:0000313" key="2">
    <source>
        <dbReference type="EnsemblMetazoa" id="OVOC1498.1"/>
    </source>
</evidence>
<feature type="signal peptide" evidence="1">
    <location>
        <begin position="1"/>
        <end position="21"/>
    </location>
</feature>
<organism evidence="2 3">
    <name type="scientific">Onchocerca volvulus</name>
    <dbReference type="NCBI Taxonomy" id="6282"/>
    <lineage>
        <taxon>Eukaryota</taxon>
        <taxon>Metazoa</taxon>
        <taxon>Ecdysozoa</taxon>
        <taxon>Nematoda</taxon>
        <taxon>Chromadorea</taxon>
        <taxon>Rhabditida</taxon>
        <taxon>Spirurina</taxon>
        <taxon>Spiruromorpha</taxon>
        <taxon>Filarioidea</taxon>
        <taxon>Onchocercidae</taxon>
        <taxon>Onchocerca</taxon>
    </lineage>
</organism>
<keyword evidence="1" id="KW-0732">Signal</keyword>
<dbReference type="EMBL" id="CMVM020000046">
    <property type="status" value="NOT_ANNOTATED_CDS"/>
    <property type="molecule type" value="Genomic_DNA"/>
</dbReference>
<sequence>MTMKLYLITSLLLAIIHQNIALPNDTIATSSTSYNIRNSLEYIAKLRNKIYNYFWPNLEALRQIVSIPAIRNHFVQYLENGDLDKMVTYCWNGYNLAKCFQITVSKFCDMFRRIPYVVTG</sequence>
<dbReference type="EnsemblMetazoa" id="OVOC1498.1">
    <property type="protein sequence ID" value="OVOC1498.1"/>
    <property type="gene ID" value="WBGene00238307"/>
</dbReference>
<dbReference type="AlphaFoldDB" id="A0A8R1TN75"/>
<reference evidence="2" key="2">
    <citation type="submission" date="2022-06" db="UniProtKB">
        <authorList>
            <consortium name="EnsemblMetazoa"/>
        </authorList>
    </citation>
    <scope>IDENTIFICATION</scope>
</reference>
<reference evidence="3" key="1">
    <citation type="submission" date="2013-10" db="EMBL/GenBank/DDBJ databases">
        <title>Genome sequencing of Onchocerca volvulus.</title>
        <authorList>
            <person name="Cotton J."/>
            <person name="Tsai J."/>
            <person name="Stanley E."/>
            <person name="Tracey A."/>
            <person name="Holroyd N."/>
            <person name="Lustigman S."/>
            <person name="Berriman M."/>
        </authorList>
    </citation>
    <scope>NUCLEOTIDE SEQUENCE</scope>
</reference>
<proteinExistence type="predicted"/>